<sequence length="194" mass="19972">MEPSVAVCELDSVARGIAAADAMVKRSPLDVMRAGTVHPGKYLVLLAGETADVEEALEAGQEAAGAAMVGLVFLPDVHEDVVAAIQGVRRPAHEALGVIETGTVASAIESADAAVKGAEVVLRELRLADDLGGKAYVLLGGTVSEVQAGVDIGTARVPAGDLIEHVVIAQLHEETDQNLTADARFAPRIPGRVD</sequence>
<dbReference type="PANTHER" id="PTHR33941:SF11">
    <property type="entry name" value="BACTERIAL MICROCOMPARTMENT SHELL PROTEIN PDUJ"/>
    <property type="match status" value="1"/>
</dbReference>
<reference evidence="5 6" key="1">
    <citation type="submission" date="2019-01" db="EMBL/GenBank/DDBJ databases">
        <title>Egibacter rhizosphaerae EGI 80759T.</title>
        <authorList>
            <person name="Chen D.-D."/>
            <person name="Tian Y."/>
            <person name="Jiao J.-Y."/>
            <person name="Zhang X.-T."/>
            <person name="Zhang Y.-G."/>
            <person name="Zhang Y."/>
            <person name="Xiao M."/>
            <person name="Shu W.-S."/>
            <person name="Li W.-J."/>
        </authorList>
    </citation>
    <scope>NUCLEOTIDE SEQUENCE [LARGE SCALE GENOMIC DNA]</scope>
    <source>
        <strain evidence="5 6">EGI 80759</strain>
    </source>
</reference>
<dbReference type="PANTHER" id="PTHR33941">
    <property type="entry name" value="PROPANEDIOL UTILIZATION PROTEIN PDUA"/>
    <property type="match status" value="1"/>
</dbReference>
<dbReference type="InterPro" id="IPR044872">
    <property type="entry name" value="CcmK/CsoS1_BMC"/>
</dbReference>
<gene>
    <name evidence="5" type="ORF">ER308_02905</name>
</gene>
<accession>A0A411YBN1</accession>
<evidence type="ECO:0000259" key="4">
    <source>
        <dbReference type="PROSITE" id="PS51930"/>
    </source>
</evidence>
<dbReference type="CDD" id="cd07054">
    <property type="entry name" value="BMC_PduT_repeat2"/>
    <property type="match status" value="1"/>
</dbReference>
<evidence type="ECO:0000256" key="2">
    <source>
        <dbReference type="ARBA" id="ARBA00024446"/>
    </source>
</evidence>
<dbReference type="OrthoDB" id="9791973at2"/>
<comment type="similarity">
    <text evidence="3">Belongs to the bacterial microcompartments protein family.</text>
</comment>
<dbReference type="SUPFAM" id="SSF143414">
    <property type="entry name" value="CcmK-like"/>
    <property type="match status" value="2"/>
</dbReference>
<evidence type="ECO:0000256" key="3">
    <source>
        <dbReference type="PROSITE-ProRule" id="PRU01278"/>
    </source>
</evidence>
<name>A0A411YBN1_9ACTN</name>
<comment type="subcellular location">
    <subcellularLocation>
        <location evidence="1">Bacterial microcompartment</location>
    </subcellularLocation>
</comment>
<dbReference type="GO" id="GO:0031469">
    <property type="term" value="C:bacterial microcompartment"/>
    <property type="evidence" value="ECO:0007669"/>
    <property type="project" value="UniProtKB-SubCell"/>
</dbReference>
<organism evidence="5 6">
    <name type="scientific">Egibacter rhizosphaerae</name>
    <dbReference type="NCBI Taxonomy" id="1670831"/>
    <lineage>
        <taxon>Bacteria</taxon>
        <taxon>Bacillati</taxon>
        <taxon>Actinomycetota</taxon>
        <taxon>Nitriliruptoria</taxon>
        <taxon>Egibacterales</taxon>
        <taxon>Egibacteraceae</taxon>
        <taxon>Egibacter</taxon>
    </lineage>
</organism>
<dbReference type="PIRSF" id="PIRSF034834">
    <property type="entry name" value="PduT"/>
    <property type="match status" value="1"/>
</dbReference>
<dbReference type="InterPro" id="IPR050575">
    <property type="entry name" value="BMC_shell"/>
</dbReference>
<keyword evidence="2" id="KW-1283">Bacterial microcompartment</keyword>
<dbReference type="InterPro" id="IPR000249">
    <property type="entry name" value="BMC_dom"/>
</dbReference>
<feature type="domain" description="BMC" evidence="4">
    <location>
        <begin position="4"/>
        <end position="86"/>
    </location>
</feature>
<proteinExistence type="inferred from homology"/>
<dbReference type="SMART" id="SM00877">
    <property type="entry name" value="BMC"/>
    <property type="match status" value="2"/>
</dbReference>
<dbReference type="InterPro" id="IPR037233">
    <property type="entry name" value="CcmK-like_sf"/>
</dbReference>
<dbReference type="AlphaFoldDB" id="A0A411YBN1"/>
<dbReference type="PROSITE" id="PS51930">
    <property type="entry name" value="BMC_2"/>
    <property type="match status" value="2"/>
</dbReference>
<evidence type="ECO:0000256" key="1">
    <source>
        <dbReference type="ARBA" id="ARBA00024322"/>
    </source>
</evidence>
<evidence type="ECO:0000313" key="5">
    <source>
        <dbReference type="EMBL" id="QBI18614.1"/>
    </source>
</evidence>
<dbReference type="EMBL" id="CP036402">
    <property type="protein sequence ID" value="QBI18614.1"/>
    <property type="molecule type" value="Genomic_DNA"/>
</dbReference>
<dbReference type="RefSeq" id="WP_131153612.1">
    <property type="nucleotide sequence ID" value="NZ_CP036402.1"/>
</dbReference>
<dbReference type="KEGG" id="erz:ER308_02905"/>
<evidence type="ECO:0000313" key="6">
    <source>
        <dbReference type="Proteomes" id="UP000291469"/>
    </source>
</evidence>
<dbReference type="Proteomes" id="UP000291469">
    <property type="component" value="Chromosome"/>
</dbReference>
<dbReference type="Gene3D" id="3.30.70.1710">
    <property type="match status" value="2"/>
</dbReference>
<protein>
    <submittedName>
        <fullName evidence="5">BMC domain-containing protein</fullName>
    </submittedName>
</protein>
<keyword evidence="6" id="KW-1185">Reference proteome</keyword>
<dbReference type="InterPro" id="IPR011238">
    <property type="entry name" value="Micro_shell_prot_PduT"/>
</dbReference>
<dbReference type="Pfam" id="PF00936">
    <property type="entry name" value="BMC"/>
    <property type="match status" value="2"/>
</dbReference>
<feature type="domain" description="BMC" evidence="4">
    <location>
        <begin position="95"/>
        <end position="180"/>
    </location>
</feature>